<dbReference type="KEGG" id="htu:Htur_3838"/>
<dbReference type="InterPro" id="IPR050775">
    <property type="entry name" value="FAD-binding_Monooxygenases"/>
</dbReference>
<dbReference type="OrthoDB" id="224622at2157"/>
<protein>
    <submittedName>
        <fullName evidence="5">Cyclohexanone monooxygenase</fullName>
    </submittedName>
</protein>
<dbReference type="InterPro" id="IPR020946">
    <property type="entry name" value="Flavin_mOase-like"/>
</dbReference>
<dbReference type="GO" id="GO:0004499">
    <property type="term" value="F:N,N-dimethylaniline monooxygenase activity"/>
    <property type="evidence" value="ECO:0007669"/>
    <property type="project" value="InterPro"/>
</dbReference>
<evidence type="ECO:0000256" key="2">
    <source>
        <dbReference type="ARBA" id="ARBA00022827"/>
    </source>
</evidence>
<name>D2S001_HALTV</name>
<keyword evidence="1" id="KW-0285">Flavoprotein</keyword>
<proteinExistence type="predicted"/>
<evidence type="ECO:0000256" key="3">
    <source>
        <dbReference type="ARBA" id="ARBA00022857"/>
    </source>
</evidence>
<keyword evidence="5" id="KW-0503">Monooxygenase</keyword>
<dbReference type="GO" id="GO:0050661">
    <property type="term" value="F:NADP binding"/>
    <property type="evidence" value="ECO:0007669"/>
    <property type="project" value="InterPro"/>
</dbReference>
<dbReference type="Pfam" id="PF00743">
    <property type="entry name" value="FMO-like"/>
    <property type="match status" value="1"/>
</dbReference>
<accession>D2S001</accession>
<dbReference type="GO" id="GO:0050660">
    <property type="term" value="F:flavin adenine dinucleotide binding"/>
    <property type="evidence" value="ECO:0007669"/>
    <property type="project" value="InterPro"/>
</dbReference>
<dbReference type="PANTHER" id="PTHR43098">
    <property type="entry name" value="L-ORNITHINE N(5)-MONOOXYGENASE-RELATED"/>
    <property type="match status" value="1"/>
</dbReference>
<keyword evidence="4" id="KW-0560">Oxidoreductase</keyword>
<dbReference type="EMBL" id="CP001861">
    <property type="protein sequence ID" value="ADB62698.1"/>
    <property type="molecule type" value="Genomic_DNA"/>
</dbReference>
<dbReference type="AlphaFoldDB" id="D2S001"/>
<dbReference type="PANTHER" id="PTHR43098:SF5">
    <property type="entry name" value="DUAL-FUNCTIONAL MONOOXYGENASE_METHYLTRANSFERASE PSOF"/>
    <property type="match status" value="1"/>
</dbReference>
<dbReference type="HOGENOM" id="CLU_006937_8_1_2"/>
<dbReference type="Proteomes" id="UP000001903">
    <property type="component" value="Plasmid pHTUR01"/>
</dbReference>
<evidence type="ECO:0000256" key="4">
    <source>
        <dbReference type="ARBA" id="ARBA00023002"/>
    </source>
</evidence>
<keyword evidence="2" id="KW-0274">FAD</keyword>
<keyword evidence="6" id="KW-1185">Reference proteome</keyword>
<dbReference type="GeneID" id="8744466"/>
<keyword evidence="3" id="KW-0521">NADP</keyword>
<geneLocation type="plasmid" evidence="5 6">
    <name>pHTUR01</name>
</geneLocation>
<dbReference type="RefSeq" id="WP_012944942.1">
    <property type="nucleotide sequence ID" value="NC_013744.1"/>
</dbReference>
<evidence type="ECO:0000313" key="5">
    <source>
        <dbReference type="EMBL" id="ADB62698.1"/>
    </source>
</evidence>
<dbReference type="InterPro" id="IPR036188">
    <property type="entry name" value="FAD/NAD-bd_sf"/>
</dbReference>
<dbReference type="Gene3D" id="3.50.50.60">
    <property type="entry name" value="FAD/NAD(P)-binding domain"/>
    <property type="match status" value="2"/>
</dbReference>
<reference evidence="5 6" key="1">
    <citation type="journal article" date="2010" name="Stand. Genomic Sci.">
        <title>Complete genome sequence of Haloterrigena turkmenica type strain (4k).</title>
        <authorList>
            <person name="Saunders E."/>
            <person name="Tindall B.J."/>
            <person name="Fahnrich R."/>
            <person name="Lapidus A."/>
            <person name="Copeland A."/>
            <person name="Del Rio T.G."/>
            <person name="Lucas S."/>
            <person name="Chen F."/>
            <person name="Tice H."/>
            <person name="Cheng J.F."/>
            <person name="Han C."/>
            <person name="Detter J.C."/>
            <person name="Bruce D."/>
            <person name="Goodwin L."/>
            <person name="Chain P."/>
            <person name="Pitluck S."/>
            <person name="Pati A."/>
            <person name="Ivanova N."/>
            <person name="Mavromatis K."/>
            <person name="Chen A."/>
            <person name="Palaniappan K."/>
            <person name="Land M."/>
            <person name="Hauser L."/>
            <person name="Chang Y.J."/>
            <person name="Jeffries C.D."/>
            <person name="Brettin T."/>
            <person name="Rohde M."/>
            <person name="Goker M."/>
            <person name="Bristow J."/>
            <person name="Eisen J.A."/>
            <person name="Markowitz V."/>
            <person name="Hugenholtz P."/>
            <person name="Klenk H.P."/>
            <person name="Kyrpides N.C."/>
        </authorList>
    </citation>
    <scope>NUCLEOTIDE SEQUENCE [LARGE SCALE GENOMIC DNA]</scope>
    <source>
        <strain evidence="6">ATCC 51198 / DSM 5511 / JCM 9101 / NCIMB 13204 / VKM B-1734 / 4k</strain>
    </source>
</reference>
<evidence type="ECO:0000313" key="6">
    <source>
        <dbReference type="Proteomes" id="UP000001903"/>
    </source>
</evidence>
<dbReference type="SUPFAM" id="SSF51905">
    <property type="entry name" value="FAD/NAD(P)-binding domain"/>
    <property type="match status" value="2"/>
</dbReference>
<organism evidence="5 6">
    <name type="scientific">Haloterrigena turkmenica (strain ATCC 51198 / DSM 5511 / JCM 9101 / NCIMB 13204 / VKM B-1734 / 4k)</name>
    <name type="common">Halococcus turkmenicus</name>
    <dbReference type="NCBI Taxonomy" id="543526"/>
    <lineage>
        <taxon>Archaea</taxon>
        <taxon>Methanobacteriati</taxon>
        <taxon>Methanobacteriota</taxon>
        <taxon>Stenosarchaea group</taxon>
        <taxon>Halobacteria</taxon>
        <taxon>Halobacteriales</taxon>
        <taxon>Natrialbaceae</taxon>
        <taxon>Haloterrigena</taxon>
    </lineage>
</organism>
<gene>
    <name evidence="5" type="ordered locus">Htur_3838</name>
</gene>
<keyword evidence="5" id="KW-0614">Plasmid</keyword>
<evidence type="ECO:0000256" key="1">
    <source>
        <dbReference type="ARBA" id="ARBA00022630"/>
    </source>
</evidence>
<sequence length="554" mass="62834">MSSDKRAADAAQTGDTDVDAVVVGAGFSGLYMLHRLRDELGLSVKVIEKADDVGGTWYWNKYPGARCDSRSWFYCFSFDEEIRDEWQYSEKFPEQPEILEYQRFVADRLDLRRDIEFNTEVTSAAFDENAGVWNVETDDGSTISSQFFVPAVGNLSKPYLPDFDGLESFGGEWYHTAKWPEEGVDLSGKRVGLVGTGSTGIQIMPRLAERSEHLTVFQRTPNYGVPARNEPLTDEEWEEIRENYEEMWEEAHASDAGLGFDTEFDSIDEASEEEIDRALEEGWENGAQGLLNVFTDVMVNEESNERVAEFIRSKIREIVDDPEVAEKLVPTDHPYGAKRPPLTYDGYYEKYNRDDVELVDVGESPIERIETDGIRTGDSVHDLDIIVFATGFDAVTGTFEQLNIQGRNGIDLEEKWDAGPRTHLGLAVHGFPNMFMVTGPQSPSVLTNMTVAIEQHVEWISDCIEYMLDNDYSFIEPTEEAENEWNEHNDEVVDQTLFDQANSWYRGDNIPGKESTFLIYPGGLIAYNEKCDEVVENDYEGFELKRSIESAIAD</sequence>